<reference evidence="1" key="1">
    <citation type="journal article" date="2023" name="IScience">
        <title>Live-bearing cockroach genome reveals convergent evolutionary mechanisms linked to viviparity in insects and beyond.</title>
        <authorList>
            <person name="Fouks B."/>
            <person name="Harrison M.C."/>
            <person name="Mikhailova A.A."/>
            <person name="Marchal E."/>
            <person name="English S."/>
            <person name="Carruthers M."/>
            <person name="Jennings E.C."/>
            <person name="Chiamaka E.L."/>
            <person name="Frigard R.A."/>
            <person name="Pippel M."/>
            <person name="Attardo G.M."/>
            <person name="Benoit J.B."/>
            <person name="Bornberg-Bauer E."/>
            <person name="Tobe S.S."/>
        </authorList>
    </citation>
    <scope>NUCLEOTIDE SEQUENCE</scope>
    <source>
        <strain evidence="1">Stay&amp;Tobe</strain>
    </source>
</reference>
<protein>
    <submittedName>
        <fullName evidence="1">Uncharacterized protein</fullName>
    </submittedName>
</protein>
<gene>
    <name evidence="1" type="ORF">L9F63_018928</name>
</gene>
<dbReference type="AlphaFoldDB" id="A0AAD7ZVN1"/>
<sequence>PPLHYFGLCVKRIDGVNVVTVVICCNRYFAIYTVNLNKCRPWHLIVPRTCMAAFHLQACLLPPRLQRIGRGLALDPVGNLFLYAYIGYVGHLNTICTAVLL</sequence>
<accession>A0AAD7ZVN1</accession>
<name>A0AAD7ZVN1_DIPPU</name>
<comment type="caution">
    <text evidence="1">The sequence shown here is derived from an EMBL/GenBank/DDBJ whole genome shotgun (WGS) entry which is preliminary data.</text>
</comment>
<evidence type="ECO:0000313" key="2">
    <source>
        <dbReference type="Proteomes" id="UP001233999"/>
    </source>
</evidence>
<reference evidence="1" key="2">
    <citation type="submission" date="2023-05" db="EMBL/GenBank/DDBJ databases">
        <authorList>
            <person name="Fouks B."/>
        </authorList>
    </citation>
    <scope>NUCLEOTIDE SEQUENCE</scope>
    <source>
        <strain evidence="1">Stay&amp;Tobe</strain>
        <tissue evidence="1">Testes</tissue>
    </source>
</reference>
<dbReference type="EMBL" id="JASPKZ010006080">
    <property type="protein sequence ID" value="KAJ9587634.1"/>
    <property type="molecule type" value="Genomic_DNA"/>
</dbReference>
<proteinExistence type="predicted"/>
<feature type="non-terminal residue" evidence="1">
    <location>
        <position position="101"/>
    </location>
</feature>
<evidence type="ECO:0000313" key="1">
    <source>
        <dbReference type="EMBL" id="KAJ9587634.1"/>
    </source>
</evidence>
<keyword evidence="2" id="KW-1185">Reference proteome</keyword>
<feature type="non-terminal residue" evidence="1">
    <location>
        <position position="1"/>
    </location>
</feature>
<organism evidence="1 2">
    <name type="scientific">Diploptera punctata</name>
    <name type="common">Pacific beetle cockroach</name>
    <dbReference type="NCBI Taxonomy" id="6984"/>
    <lineage>
        <taxon>Eukaryota</taxon>
        <taxon>Metazoa</taxon>
        <taxon>Ecdysozoa</taxon>
        <taxon>Arthropoda</taxon>
        <taxon>Hexapoda</taxon>
        <taxon>Insecta</taxon>
        <taxon>Pterygota</taxon>
        <taxon>Neoptera</taxon>
        <taxon>Polyneoptera</taxon>
        <taxon>Dictyoptera</taxon>
        <taxon>Blattodea</taxon>
        <taxon>Blaberoidea</taxon>
        <taxon>Blaberidae</taxon>
        <taxon>Diplopterinae</taxon>
        <taxon>Diploptera</taxon>
    </lineage>
</organism>
<dbReference type="Proteomes" id="UP001233999">
    <property type="component" value="Unassembled WGS sequence"/>
</dbReference>